<dbReference type="EMBL" id="CP033021">
    <property type="protein sequence ID" value="AYN65605.1"/>
    <property type="molecule type" value="Genomic_DNA"/>
</dbReference>
<dbReference type="Pfam" id="PF01554">
    <property type="entry name" value="MatE"/>
    <property type="match status" value="1"/>
</dbReference>
<feature type="transmembrane region" description="Helical" evidence="7">
    <location>
        <begin position="120"/>
        <end position="147"/>
    </location>
</feature>
<dbReference type="AlphaFoldDB" id="A0A454CAB4"/>
<dbReference type="GO" id="GO:0015297">
    <property type="term" value="F:antiporter activity"/>
    <property type="evidence" value="ECO:0007669"/>
    <property type="project" value="InterPro"/>
</dbReference>
<evidence type="ECO:0000256" key="7">
    <source>
        <dbReference type="SAM" id="Phobius"/>
    </source>
</evidence>
<evidence type="ECO:0000256" key="6">
    <source>
        <dbReference type="ARBA" id="ARBA00023136"/>
    </source>
</evidence>
<accession>A0A454CAB4</accession>
<dbReference type="GO" id="GO:0005886">
    <property type="term" value="C:plasma membrane"/>
    <property type="evidence" value="ECO:0007669"/>
    <property type="project" value="UniProtKB-SubCell"/>
</dbReference>
<feature type="transmembrane region" description="Helical" evidence="7">
    <location>
        <begin position="449"/>
        <end position="467"/>
    </location>
</feature>
<evidence type="ECO:0008006" key="10">
    <source>
        <dbReference type="Google" id="ProtNLM"/>
    </source>
</evidence>
<feature type="transmembrane region" description="Helical" evidence="7">
    <location>
        <begin position="75"/>
        <end position="99"/>
    </location>
</feature>
<feature type="transmembrane region" description="Helical" evidence="7">
    <location>
        <begin position="226"/>
        <end position="245"/>
    </location>
</feature>
<dbReference type="InterPro" id="IPR002528">
    <property type="entry name" value="MATE_fam"/>
</dbReference>
<keyword evidence="4 7" id="KW-0812">Transmembrane</keyword>
<organism evidence="8 9">
    <name type="scientific">Metamycoplasma hominis</name>
    <name type="common">Mycoplasma hominis</name>
    <dbReference type="NCBI Taxonomy" id="2098"/>
    <lineage>
        <taxon>Bacteria</taxon>
        <taxon>Bacillati</taxon>
        <taxon>Mycoplasmatota</taxon>
        <taxon>Mycoplasmoidales</taxon>
        <taxon>Metamycoplasmataceae</taxon>
        <taxon>Metamycoplasma</taxon>
    </lineage>
</organism>
<feature type="transmembrane region" description="Helical" evidence="7">
    <location>
        <begin position="515"/>
        <end position="539"/>
    </location>
</feature>
<evidence type="ECO:0000256" key="1">
    <source>
        <dbReference type="ARBA" id="ARBA00004651"/>
    </source>
</evidence>
<proteinExistence type="predicted"/>
<dbReference type="PANTHER" id="PTHR43549:SF2">
    <property type="entry name" value="MULTIDRUG RESISTANCE PROTEIN NORM-RELATED"/>
    <property type="match status" value="1"/>
</dbReference>
<evidence type="ECO:0000313" key="9">
    <source>
        <dbReference type="Proteomes" id="UP000029712"/>
    </source>
</evidence>
<sequence length="556" mass="63314">MRKKENSKQRNTNRLSIFIEKSNELFKVKHFKYIFKLTLPIFFQTLFVALVSVVSSLASSHYIKVYHVDGSYNGFYFYMIAKILTVYKMITFIPIIYQSGTLVLCSNLFGQSKIRDIPKALWSAVYVSLIINTCVYFIMFGLAPIVLQASGTKNIPLFGWKNKEGVDLFKSNIELLKNHNITINDLARMNQFNKVLYGGTINGITLVNTNPFKVSITSETTMAIKFLRITTCDIFIYSIAVIFTASLQSVEKNKFSIFGLITSIFVRASWTYLIMFLPWKISNEDLFIMVALEPILGAIFHLTIDYSISYHFITKNNKISIKETWNTKYVKNILKLGLPIAFETGIWFIGQYLLARAIPMGFEGKNEQFIGLWRAVNSSYDIFNAVMIALGYVSSAIVANEIGKQNFEAAHELGNSALKFGFYAQSLFSILGVSLTWPLLRLYSIDIQIINSVGYGVMGIMMLRAVLDIGNLTTLRALWGANDVWMPNLVSLITMLGVQLSAVYLVVYIQLGHHYFSPATFMFLMTGATLLDAFTRTLLFNIRWSTRKWYKYAKKL</sequence>
<feature type="transmembrane region" description="Helical" evidence="7">
    <location>
        <begin position="420"/>
        <end position="437"/>
    </location>
</feature>
<feature type="transmembrane region" description="Helical" evidence="7">
    <location>
        <begin position="333"/>
        <end position="354"/>
    </location>
</feature>
<reference evidence="8 9" key="2">
    <citation type="submission" date="2018-10" db="EMBL/GenBank/DDBJ databases">
        <title>Detection and isolation of Mycoplasma hominis as a predominant microorganism from pelvic cavity of patient with salpingitis and tubo-ovarian abscess.</title>
        <authorList>
            <person name="Guschin A.E."/>
            <person name="Khayrullina G.A."/>
            <person name="Rakovskaya I.V."/>
            <person name="Shelenkov A.A."/>
            <person name="Shagin D.A."/>
        </authorList>
    </citation>
    <scope>NUCLEOTIDE SEQUENCE [LARGE SCALE GENOMIC DNA]</scope>
    <source>
        <strain evidence="9">TOA</strain>
    </source>
</reference>
<feature type="transmembrane region" description="Helical" evidence="7">
    <location>
        <begin position="287"/>
        <end position="313"/>
    </location>
</feature>
<evidence type="ECO:0000256" key="4">
    <source>
        <dbReference type="ARBA" id="ARBA00022692"/>
    </source>
</evidence>
<protein>
    <recommendedName>
        <fullName evidence="10">MATE family efflux transporter</fullName>
    </recommendedName>
</protein>
<reference evidence="8 9" key="1">
    <citation type="submission" date="2014-08" db="EMBL/GenBank/DDBJ databases">
        <authorList>
            <person name="Kuleshov K."/>
            <person name="Dedkov V."/>
            <person name="Markelov M."/>
            <person name="Pimkina E."/>
        </authorList>
    </citation>
    <scope>NUCLEOTIDE SEQUENCE [LARGE SCALE GENOMIC DNA]</scope>
    <source>
        <strain evidence="9">TOA</strain>
    </source>
</reference>
<evidence type="ECO:0000256" key="5">
    <source>
        <dbReference type="ARBA" id="ARBA00022989"/>
    </source>
</evidence>
<gene>
    <name evidence="8" type="ORF">KN71_002835</name>
</gene>
<dbReference type="PANTHER" id="PTHR43549">
    <property type="entry name" value="MULTIDRUG RESISTANCE PROTEIN YPNP-RELATED"/>
    <property type="match status" value="1"/>
</dbReference>
<feature type="transmembrane region" description="Helical" evidence="7">
    <location>
        <begin position="488"/>
        <end position="509"/>
    </location>
</feature>
<dbReference type="RefSeq" id="WP_036438695.1">
    <property type="nucleotide sequence ID" value="NZ_CP033021.1"/>
</dbReference>
<evidence type="ECO:0000256" key="3">
    <source>
        <dbReference type="ARBA" id="ARBA00022475"/>
    </source>
</evidence>
<keyword evidence="6 7" id="KW-0472">Membrane</keyword>
<feature type="transmembrane region" description="Helical" evidence="7">
    <location>
        <begin position="382"/>
        <end position="399"/>
    </location>
</feature>
<comment type="subcellular location">
    <subcellularLocation>
        <location evidence="1">Cell membrane</location>
        <topology evidence="1">Multi-pass membrane protein</topology>
    </subcellularLocation>
</comment>
<dbReference type="Proteomes" id="UP000029712">
    <property type="component" value="Chromosome"/>
</dbReference>
<evidence type="ECO:0000313" key="8">
    <source>
        <dbReference type="EMBL" id="AYN65605.1"/>
    </source>
</evidence>
<name>A0A454CAB4_METHO</name>
<evidence type="ECO:0000256" key="2">
    <source>
        <dbReference type="ARBA" id="ARBA00022448"/>
    </source>
</evidence>
<keyword evidence="3" id="KW-1003">Cell membrane</keyword>
<keyword evidence="5 7" id="KW-1133">Transmembrane helix</keyword>
<dbReference type="OrthoDB" id="387431at2"/>
<keyword evidence="2" id="KW-0813">Transport</keyword>
<feature type="transmembrane region" description="Helical" evidence="7">
    <location>
        <begin position="257"/>
        <end position="281"/>
    </location>
</feature>
<feature type="transmembrane region" description="Helical" evidence="7">
    <location>
        <begin position="37"/>
        <end position="63"/>
    </location>
</feature>
<dbReference type="GO" id="GO:0042910">
    <property type="term" value="F:xenobiotic transmembrane transporter activity"/>
    <property type="evidence" value="ECO:0007669"/>
    <property type="project" value="InterPro"/>
</dbReference>
<dbReference type="InterPro" id="IPR052031">
    <property type="entry name" value="Membrane_Transporter-Flippase"/>
</dbReference>